<comment type="caution">
    <text evidence="8">The sequence shown here is derived from an EMBL/GenBank/DDBJ whole genome shotgun (WGS) entry which is preliminary data.</text>
</comment>
<dbReference type="Pfam" id="PF06305">
    <property type="entry name" value="LapA_dom"/>
    <property type="match status" value="1"/>
</dbReference>
<evidence type="ECO:0000256" key="1">
    <source>
        <dbReference type="ARBA" id="ARBA00022475"/>
    </source>
</evidence>
<evidence type="ECO:0000256" key="3">
    <source>
        <dbReference type="ARBA" id="ARBA00022989"/>
    </source>
</evidence>
<organism evidence="8 9">
    <name type="scientific">Rhizobium straminoryzae</name>
    <dbReference type="NCBI Taxonomy" id="1387186"/>
    <lineage>
        <taxon>Bacteria</taxon>
        <taxon>Pseudomonadati</taxon>
        <taxon>Pseudomonadota</taxon>
        <taxon>Alphaproteobacteria</taxon>
        <taxon>Hyphomicrobiales</taxon>
        <taxon>Rhizobiaceae</taxon>
        <taxon>Rhizobium/Agrobacterium group</taxon>
        <taxon>Rhizobium</taxon>
    </lineage>
</organism>
<dbReference type="InterPro" id="IPR010445">
    <property type="entry name" value="LapA_dom"/>
</dbReference>
<protein>
    <submittedName>
        <fullName evidence="8">DUF1049 domain-containing protein</fullName>
    </submittedName>
</protein>
<dbReference type="RefSeq" id="WP_143127918.1">
    <property type="nucleotide sequence ID" value="NZ_VJMG01000103.1"/>
</dbReference>
<dbReference type="AlphaFoldDB" id="A0A549SN56"/>
<evidence type="ECO:0000256" key="5">
    <source>
        <dbReference type="SAM" id="MobiDB-lite"/>
    </source>
</evidence>
<evidence type="ECO:0000256" key="4">
    <source>
        <dbReference type="ARBA" id="ARBA00023136"/>
    </source>
</evidence>
<dbReference type="Proteomes" id="UP000316801">
    <property type="component" value="Unassembled WGS sequence"/>
</dbReference>
<evidence type="ECO:0000313" key="9">
    <source>
        <dbReference type="Proteomes" id="UP000316801"/>
    </source>
</evidence>
<gene>
    <name evidence="8" type="ORF">FNA46_24805</name>
</gene>
<keyword evidence="1" id="KW-1003">Cell membrane</keyword>
<feature type="transmembrane region" description="Helical" evidence="6">
    <location>
        <begin position="7"/>
        <end position="31"/>
    </location>
</feature>
<feature type="transmembrane region" description="Helical" evidence="6">
    <location>
        <begin position="51"/>
        <end position="73"/>
    </location>
</feature>
<sequence length="115" mass="12478">MNRVKKIVSLVVFVPIAIILIVLCVTNRQTVTLALNPFQPDDSVLSVSAPFFLFLFLAVLFGMLLGSLVTWIAQGKHRRLARQEARAAMKLRDAPASAKPQPPLTGASMLPPAKG</sequence>
<keyword evidence="3 6" id="KW-1133">Transmembrane helix</keyword>
<evidence type="ECO:0000313" key="8">
    <source>
        <dbReference type="EMBL" id="TRL30987.1"/>
    </source>
</evidence>
<evidence type="ECO:0000259" key="7">
    <source>
        <dbReference type="Pfam" id="PF06305"/>
    </source>
</evidence>
<keyword evidence="2 6" id="KW-0812">Transmembrane</keyword>
<reference evidence="8 9" key="1">
    <citation type="submission" date="2019-07" db="EMBL/GenBank/DDBJ databases">
        <title>Ln-dependent methylotrophs.</title>
        <authorList>
            <person name="Tani A."/>
        </authorList>
    </citation>
    <scope>NUCLEOTIDE SEQUENCE [LARGE SCALE GENOMIC DNA]</scope>
    <source>
        <strain evidence="8 9">SM12</strain>
    </source>
</reference>
<name>A0A549SN56_9HYPH</name>
<feature type="domain" description="Lipopolysaccharide assembly protein A" evidence="7">
    <location>
        <begin position="27"/>
        <end position="91"/>
    </location>
</feature>
<dbReference type="GO" id="GO:0005886">
    <property type="term" value="C:plasma membrane"/>
    <property type="evidence" value="ECO:0007669"/>
    <property type="project" value="InterPro"/>
</dbReference>
<keyword evidence="9" id="KW-1185">Reference proteome</keyword>
<evidence type="ECO:0000256" key="6">
    <source>
        <dbReference type="SAM" id="Phobius"/>
    </source>
</evidence>
<accession>A0A549SN56</accession>
<dbReference type="EMBL" id="VJMG01000103">
    <property type="protein sequence ID" value="TRL30987.1"/>
    <property type="molecule type" value="Genomic_DNA"/>
</dbReference>
<proteinExistence type="predicted"/>
<evidence type="ECO:0000256" key="2">
    <source>
        <dbReference type="ARBA" id="ARBA00022692"/>
    </source>
</evidence>
<feature type="region of interest" description="Disordered" evidence="5">
    <location>
        <begin position="91"/>
        <end position="115"/>
    </location>
</feature>
<keyword evidence="4 6" id="KW-0472">Membrane</keyword>